<gene>
    <name evidence="2" type="ORF">IscW_ISCW018797</name>
</gene>
<dbReference type="OrthoDB" id="441412at2759"/>
<protein>
    <submittedName>
        <fullName evidence="2 3">Uncharacterized protein</fullName>
    </submittedName>
</protein>
<proteinExistence type="predicted"/>
<dbReference type="AlphaFoldDB" id="B7PKY6"/>
<feature type="transmembrane region" description="Helical" evidence="1">
    <location>
        <begin position="9"/>
        <end position="29"/>
    </location>
</feature>
<dbReference type="VEuPathDB" id="VectorBase:ISCW018797"/>
<dbReference type="PaxDb" id="6945-B7PKY6"/>
<keyword evidence="1" id="KW-0812">Transmembrane</keyword>
<evidence type="ECO:0000313" key="2">
    <source>
        <dbReference type="EMBL" id="EEC07258.1"/>
    </source>
</evidence>
<keyword evidence="4" id="KW-1185">Reference proteome</keyword>
<organism>
    <name type="scientific">Ixodes scapularis</name>
    <name type="common">Black-legged tick</name>
    <name type="synonym">Deer tick</name>
    <dbReference type="NCBI Taxonomy" id="6945"/>
    <lineage>
        <taxon>Eukaryota</taxon>
        <taxon>Metazoa</taxon>
        <taxon>Ecdysozoa</taxon>
        <taxon>Arthropoda</taxon>
        <taxon>Chelicerata</taxon>
        <taxon>Arachnida</taxon>
        <taxon>Acari</taxon>
        <taxon>Parasitiformes</taxon>
        <taxon>Ixodida</taxon>
        <taxon>Ixodoidea</taxon>
        <taxon>Ixodidae</taxon>
        <taxon>Ixodinae</taxon>
        <taxon>Ixodes</taxon>
    </lineage>
</organism>
<feature type="transmembrane region" description="Helical" evidence="1">
    <location>
        <begin position="49"/>
        <end position="69"/>
    </location>
</feature>
<reference evidence="3" key="2">
    <citation type="submission" date="2020-05" db="UniProtKB">
        <authorList>
            <consortium name="EnsemblMetazoa"/>
        </authorList>
    </citation>
    <scope>IDENTIFICATION</scope>
    <source>
        <strain evidence="3">wikel</strain>
    </source>
</reference>
<keyword evidence="1" id="KW-1133">Transmembrane helix</keyword>
<keyword evidence="1" id="KW-0472">Membrane</keyword>
<dbReference type="EnsemblMetazoa" id="ISCW018797-RA">
    <property type="protein sequence ID" value="ISCW018797-PA"/>
    <property type="gene ID" value="ISCW018797"/>
</dbReference>
<dbReference type="HOGENOM" id="CLU_168503_0_0_1"/>
<dbReference type="EMBL" id="ABJB010776872">
    <property type="status" value="NOT_ANNOTATED_CDS"/>
    <property type="molecule type" value="Genomic_DNA"/>
</dbReference>
<reference evidence="2 4" key="1">
    <citation type="submission" date="2008-03" db="EMBL/GenBank/DDBJ databases">
        <title>Annotation of Ixodes scapularis.</title>
        <authorList>
            <consortium name="Ixodes scapularis Genome Project Consortium"/>
            <person name="Caler E."/>
            <person name="Hannick L.I."/>
            <person name="Bidwell S."/>
            <person name="Joardar V."/>
            <person name="Thiagarajan M."/>
            <person name="Amedeo P."/>
            <person name="Galinsky K.J."/>
            <person name="Schobel S."/>
            <person name="Inman J."/>
            <person name="Hostetler J."/>
            <person name="Miller J."/>
            <person name="Hammond M."/>
            <person name="Megy K."/>
            <person name="Lawson D."/>
            <person name="Kodira C."/>
            <person name="Sutton G."/>
            <person name="Meyer J."/>
            <person name="Hill C.A."/>
            <person name="Birren B."/>
            <person name="Nene V."/>
            <person name="Collins F."/>
            <person name="Alarcon-Chaidez F."/>
            <person name="Wikel S."/>
            <person name="Strausberg R."/>
        </authorList>
    </citation>
    <scope>NUCLEOTIDE SEQUENCE [LARGE SCALE GENOMIC DNA]</scope>
    <source>
        <strain evidence="4">Wikel</strain>
        <strain evidence="2">Wikel colony</strain>
    </source>
</reference>
<dbReference type="VEuPathDB" id="VectorBase:ISCP_026660"/>
<accession>B7PKY6</accession>
<dbReference type="Proteomes" id="UP000001555">
    <property type="component" value="Unassembled WGS sequence"/>
</dbReference>
<evidence type="ECO:0000313" key="4">
    <source>
        <dbReference type="Proteomes" id="UP000001555"/>
    </source>
</evidence>
<dbReference type="VEuPathDB" id="VectorBase:ISCI018797"/>
<dbReference type="InParanoid" id="B7PKY6"/>
<evidence type="ECO:0000313" key="3">
    <source>
        <dbReference type="EnsemblMetazoa" id="ISCW018797-PA"/>
    </source>
</evidence>
<dbReference type="EMBL" id="DS736695">
    <property type="protein sequence ID" value="EEC07258.1"/>
    <property type="molecule type" value="Genomic_DNA"/>
</dbReference>
<name>B7PKY6_IXOSC</name>
<evidence type="ECO:0000256" key="1">
    <source>
        <dbReference type="SAM" id="Phobius"/>
    </source>
</evidence>
<sequence>MLRVVRRMLNVPIVAIVAAMGFIVGAIVAARHAKEKFLPVNYGHLDELLMLYMPVVVFSVAFNVQYHIFWQCFRQCVLLGGLGYGETPRAGIF</sequence>